<protein>
    <submittedName>
        <fullName evidence="1">(northern house mosquito) hypothetical protein</fullName>
    </submittedName>
</protein>
<sequence>MNHCRLCLGLVPDPKDATKLDSKLLDGNSVADKFNEHFGIWVSEYWDIDSPTVLCDGCADKITRAASGQLLAAELEQFMRFFKGLEQERHLLVLSDSEEEPDIKLDPDVPKGELLKENGGDHDWSEMVVKSRMVNFNPVDGKKVLREIQLGENNDGRQIVGKTKVETEIKAKDLALQRI</sequence>
<evidence type="ECO:0000313" key="1">
    <source>
        <dbReference type="EMBL" id="CAG6443660.1"/>
    </source>
</evidence>
<dbReference type="AlphaFoldDB" id="A0A8D7ZSS3"/>
<dbReference type="EMBL" id="HBUE01000714">
    <property type="protein sequence ID" value="CAG6443660.1"/>
    <property type="molecule type" value="Transcribed_RNA"/>
</dbReference>
<proteinExistence type="predicted"/>
<organism evidence="1">
    <name type="scientific">Culex pipiens</name>
    <name type="common">House mosquito</name>
    <dbReference type="NCBI Taxonomy" id="7175"/>
    <lineage>
        <taxon>Eukaryota</taxon>
        <taxon>Metazoa</taxon>
        <taxon>Ecdysozoa</taxon>
        <taxon>Arthropoda</taxon>
        <taxon>Hexapoda</taxon>
        <taxon>Insecta</taxon>
        <taxon>Pterygota</taxon>
        <taxon>Neoptera</taxon>
        <taxon>Endopterygota</taxon>
        <taxon>Diptera</taxon>
        <taxon>Nematocera</taxon>
        <taxon>Culicoidea</taxon>
        <taxon>Culicidae</taxon>
        <taxon>Culicinae</taxon>
        <taxon>Culicini</taxon>
        <taxon>Culex</taxon>
        <taxon>Culex</taxon>
    </lineage>
</organism>
<reference evidence="1" key="1">
    <citation type="submission" date="2021-05" db="EMBL/GenBank/DDBJ databases">
        <authorList>
            <person name="Alioto T."/>
            <person name="Alioto T."/>
            <person name="Gomez Garrido J."/>
        </authorList>
    </citation>
    <scope>NUCLEOTIDE SEQUENCE</scope>
</reference>
<dbReference type="EMBL" id="HBUE01249539">
    <property type="protein sequence ID" value="CAG6553597.1"/>
    <property type="molecule type" value="Transcribed_RNA"/>
</dbReference>
<accession>A0A8D7ZSS3</accession>
<dbReference type="EMBL" id="HBUE01144691">
    <property type="protein sequence ID" value="CAG6502358.1"/>
    <property type="molecule type" value="Transcribed_RNA"/>
</dbReference>
<name>A0A8D7ZSS3_CULPI</name>